<reference evidence="1" key="1">
    <citation type="submission" date="2020-04" db="EMBL/GenBank/DDBJ databases">
        <authorList>
            <person name="Chiriac C."/>
            <person name="Salcher M."/>
            <person name="Ghai R."/>
            <person name="Kavagutti S V."/>
        </authorList>
    </citation>
    <scope>NUCLEOTIDE SEQUENCE</scope>
</reference>
<dbReference type="EMBL" id="LR796737">
    <property type="protein sequence ID" value="CAB4162766.1"/>
    <property type="molecule type" value="Genomic_DNA"/>
</dbReference>
<sequence>MLYNESIAYNQSGTTYFGDLYIIVPSIENPIIVNNVTFFFPSNDDYSNLTTIAVISVSVNPEGGITIEAYDNQIDTLLGASVIGITGEAQITITA</sequence>
<protein>
    <submittedName>
        <fullName evidence="1">Uncharacterized protein</fullName>
    </submittedName>
</protein>
<gene>
    <name evidence="1" type="ORF">UFOVP436_111</name>
    <name evidence="2" type="ORF">UFOVP784_111</name>
</gene>
<proteinExistence type="predicted"/>
<organism evidence="1">
    <name type="scientific">uncultured Caudovirales phage</name>
    <dbReference type="NCBI Taxonomy" id="2100421"/>
    <lineage>
        <taxon>Viruses</taxon>
        <taxon>Duplodnaviria</taxon>
        <taxon>Heunggongvirae</taxon>
        <taxon>Uroviricota</taxon>
        <taxon>Caudoviricetes</taxon>
        <taxon>Peduoviridae</taxon>
        <taxon>Maltschvirus</taxon>
        <taxon>Maltschvirus maltsch</taxon>
    </lineage>
</organism>
<evidence type="ECO:0000313" key="1">
    <source>
        <dbReference type="EMBL" id="CAB4143307.1"/>
    </source>
</evidence>
<dbReference type="EMBL" id="LR796418">
    <property type="protein sequence ID" value="CAB4143307.1"/>
    <property type="molecule type" value="Genomic_DNA"/>
</dbReference>
<name>A0A6J5MC00_9CAUD</name>
<evidence type="ECO:0000313" key="2">
    <source>
        <dbReference type="EMBL" id="CAB4162766.1"/>
    </source>
</evidence>
<accession>A0A6J5MC00</accession>